<dbReference type="PRINTS" id="PR00237">
    <property type="entry name" value="GPCRRHODOPSN"/>
</dbReference>
<evidence type="ECO:0000256" key="9">
    <source>
        <dbReference type="ARBA" id="ARBA00023224"/>
    </source>
</evidence>
<dbReference type="WBParaSite" id="SBAD_0001113901-mRNA-1">
    <property type="protein sequence ID" value="SBAD_0001113901-mRNA-1"/>
    <property type="gene ID" value="SBAD_0001113901"/>
</dbReference>
<reference evidence="15" key="1">
    <citation type="submission" date="2016-06" db="UniProtKB">
        <authorList>
            <consortium name="WormBaseParasite"/>
        </authorList>
    </citation>
    <scope>IDENTIFICATION</scope>
</reference>
<dbReference type="AlphaFoldDB" id="A0A183J4G5"/>
<evidence type="ECO:0000256" key="4">
    <source>
        <dbReference type="ARBA" id="ARBA00022692"/>
    </source>
</evidence>
<dbReference type="InterPro" id="IPR017452">
    <property type="entry name" value="GPCR_Rhodpsn_7TM"/>
</dbReference>
<dbReference type="InterPro" id="IPR000276">
    <property type="entry name" value="GPCR_Rhodpsn"/>
</dbReference>
<dbReference type="Gene3D" id="1.20.1070.10">
    <property type="entry name" value="Rhodopsin 7-helix transmembrane proteins"/>
    <property type="match status" value="1"/>
</dbReference>
<keyword evidence="7 11" id="KW-0472">Membrane</keyword>
<dbReference type="SUPFAM" id="SSF81321">
    <property type="entry name" value="Family A G protein-coupled receptor-like"/>
    <property type="match status" value="1"/>
</dbReference>
<feature type="transmembrane region" description="Helical" evidence="11">
    <location>
        <begin position="114"/>
        <end position="133"/>
    </location>
</feature>
<keyword evidence="3" id="KW-1003">Cell membrane</keyword>
<dbReference type="PROSITE" id="PS50262">
    <property type="entry name" value="G_PROTEIN_RECEP_F1_2"/>
    <property type="match status" value="1"/>
</dbReference>
<dbReference type="PANTHER" id="PTHR24238:SF73">
    <property type="entry name" value="RYAMIDE RECEPTOR"/>
    <property type="match status" value="1"/>
</dbReference>
<evidence type="ECO:0000256" key="7">
    <source>
        <dbReference type="ARBA" id="ARBA00023136"/>
    </source>
</evidence>
<gene>
    <name evidence="13" type="ORF">SBAD_LOCUS10765</name>
</gene>
<dbReference type="GO" id="GO:0005886">
    <property type="term" value="C:plasma membrane"/>
    <property type="evidence" value="ECO:0007669"/>
    <property type="project" value="UniProtKB-SubCell"/>
</dbReference>
<evidence type="ECO:0000256" key="5">
    <source>
        <dbReference type="ARBA" id="ARBA00022989"/>
    </source>
</evidence>
<feature type="transmembrane region" description="Helical" evidence="11">
    <location>
        <begin position="67"/>
        <end position="94"/>
    </location>
</feature>
<evidence type="ECO:0000256" key="11">
    <source>
        <dbReference type="SAM" id="Phobius"/>
    </source>
</evidence>
<feature type="transmembrane region" description="Helical" evidence="11">
    <location>
        <begin position="32"/>
        <end position="55"/>
    </location>
</feature>
<accession>A0A183J4G5</accession>
<keyword evidence="8 10" id="KW-0675">Receptor</keyword>
<feature type="transmembrane region" description="Helical" evidence="11">
    <location>
        <begin position="145"/>
        <end position="167"/>
    </location>
</feature>
<dbReference type="OrthoDB" id="9445642at2759"/>
<evidence type="ECO:0000313" key="14">
    <source>
        <dbReference type="Proteomes" id="UP000270296"/>
    </source>
</evidence>
<name>A0A183J4G5_9BILA</name>
<keyword evidence="9 10" id="KW-0807">Transducer</keyword>
<evidence type="ECO:0000256" key="10">
    <source>
        <dbReference type="RuleBase" id="RU000688"/>
    </source>
</evidence>
<dbReference type="GO" id="GO:0004983">
    <property type="term" value="F:neuropeptide Y receptor activity"/>
    <property type="evidence" value="ECO:0007669"/>
    <property type="project" value="InterPro"/>
</dbReference>
<evidence type="ECO:0000313" key="15">
    <source>
        <dbReference type="WBParaSite" id="SBAD_0001113901-mRNA-1"/>
    </source>
</evidence>
<dbReference type="PANTHER" id="PTHR24238">
    <property type="entry name" value="G-PROTEIN COUPLED RECEPTOR"/>
    <property type="match status" value="1"/>
</dbReference>
<evidence type="ECO:0000259" key="12">
    <source>
        <dbReference type="PROSITE" id="PS50262"/>
    </source>
</evidence>
<dbReference type="PRINTS" id="PR01012">
    <property type="entry name" value="NRPEPTIDEYR"/>
</dbReference>
<organism evidence="15">
    <name type="scientific">Soboliphyme baturini</name>
    <dbReference type="NCBI Taxonomy" id="241478"/>
    <lineage>
        <taxon>Eukaryota</taxon>
        <taxon>Metazoa</taxon>
        <taxon>Ecdysozoa</taxon>
        <taxon>Nematoda</taxon>
        <taxon>Enoplea</taxon>
        <taxon>Dorylaimia</taxon>
        <taxon>Dioctophymatida</taxon>
        <taxon>Dioctophymatoidea</taxon>
        <taxon>Soboliphymatidae</taxon>
        <taxon>Soboliphyme</taxon>
    </lineage>
</organism>
<proteinExistence type="inferred from homology"/>
<protein>
    <submittedName>
        <fullName evidence="15">G_PROTEIN_RECEP_F1_2 domain-containing protein</fullName>
    </submittedName>
</protein>
<reference evidence="13 14" key="2">
    <citation type="submission" date="2018-11" db="EMBL/GenBank/DDBJ databases">
        <authorList>
            <consortium name="Pathogen Informatics"/>
        </authorList>
    </citation>
    <scope>NUCLEOTIDE SEQUENCE [LARGE SCALE GENOMIC DNA]</scope>
</reference>
<evidence type="ECO:0000256" key="1">
    <source>
        <dbReference type="ARBA" id="ARBA00004651"/>
    </source>
</evidence>
<keyword evidence="4 10" id="KW-0812">Transmembrane</keyword>
<keyword evidence="14" id="KW-1185">Reference proteome</keyword>
<dbReference type="Proteomes" id="UP000270296">
    <property type="component" value="Unassembled WGS sequence"/>
</dbReference>
<dbReference type="Pfam" id="PF00001">
    <property type="entry name" value="7tm_1"/>
    <property type="match status" value="1"/>
</dbReference>
<sequence length="357" mass="40496">MANVSLTQQLNDSSSVVAVQDLSYGEAMAACIIYSLITVVAVIGNATVIFIVCYFRHMRTGNNLLLANLAVADLLMAVLCIPFSFVSSIILQYWPFGWLLCKMINFSQAVTVMSSAYTLIAISIDRFFAILFPMNTYLKITNGKALFRIAVVWLVAILIASPLLGVWHCVEDWSFGNVTENEGEYDYSMAAMFLQYFVPFMVLSLTYAGIGLKIWFARIPGDASGRPSQDRKLIVKKMIPTMFIVTTVYTICWLPINVFNIYRSLKPEVNEHPFVLYIWWGCHTIAMSHCLVNPIIYVRRNRRFRNGFCFVFRWIPGIRYDECTSTALGKSGTVRGVQQISPCLLIHNKHKNFDEES</sequence>
<comment type="similarity">
    <text evidence="2 10">Belongs to the G-protein coupled receptor 1 family.</text>
</comment>
<feature type="transmembrane region" description="Helical" evidence="11">
    <location>
        <begin position="187"/>
        <end position="217"/>
    </location>
</feature>
<feature type="domain" description="G-protein coupled receptors family 1 profile" evidence="12">
    <location>
        <begin position="44"/>
        <end position="297"/>
    </location>
</feature>
<evidence type="ECO:0000256" key="6">
    <source>
        <dbReference type="ARBA" id="ARBA00023040"/>
    </source>
</evidence>
<dbReference type="PROSITE" id="PS00237">
    <property type="entry name" value="G_PROTEIN_RECEP_F1_1"/>
    <property type="match status" value="1"/>
</dbReference>
<evidence type="ECO:0000256" key="8">
    <source>
        <dbReference type="ARBA" id="ARBA00023170"/>
    </source>
</evidence>
<keyword evidence="6 10" id="KW-0297">G-protein coupled receptor</keyword>
<comment type="subcellular location">
    <subcellularLocation>
        <location evidence="1">Cell membrane</location>
        <topology evidence="1">Multi-pass membrane protein</topology>
    </subcellularLocation>
</comment>
<dbReference type="InterPro" id="IPR000611">
    <property type="entry name" value="NPY_rcpt"/>
</dbReference>
<dbReference type="EMBL" id="UZAM01014532">
    <property type="protein sequence ID" value="VDP34450.1"/>
    <property type="molecule type" value="Genomic_DNA"/>
</dbReference>
<keyword evidence="5 11" id="KW-1133">Transmembrane helix</keyword>
<evidence type="ECO:0000256" key="3">
    <source>
        <dbReference type="ARBA" id="ARBA00022475"/>
    </source>
</evidence>
<feature type="transmembrane region" description="Helical" evidence="11">
    <location>
        <begin position="238"/>
        <end position="256"/>
    </location>
</feature>
<feature type="transmembrane region" description="Helical" evidence="11">
    <location>
        <begin position="276"/>
        <end position="298"/>
    </location>
</feature>
<evidence type="ECO:0000313" key="13">
    <source>
        <dbReference type="EMBL" id="VDP34450.1"/>
    </source>
</evidence>
<evidence type="ECO:0000256" key="2">
    <source>
        <dbReference type="ARBA" id="ARBA00010663"/>
    </source>
</evidence>